<dbReference type="KEGG" id="sti:Sthe_2051"/>
<evidence type="ECO:0000313" key="2">
    <source>
        <dbReference type="EMBL" id="ACZ39481.1"/>
    </source>
</evidence>
<feature type="transmembrane region" description="Helical" evidence="1">
    <location>
        <begin position="20"/>
        <end position="42"/>
    </location>
</feature>
<dbReference type="AlphaFoldDB" id="D1C5S9"/>
<reference evidence="2 3" key="2">
    <citation type="journal article" date="2010" name="Stand. Genomic Sci.">
        <title>Complete genome sequence of Desulfohalobium retbaense type strain (HR(100)).</title>
        <authorList>
            <person name="Spring S."/>
            <person name="Nolan M."/>
            <person name="Lapidus A."/>
            <person name="Glavina Del Rio T."/>
            <person name="Copeland A."/>
            <person name="Tice H."/>
            <person name="Cheng J.F."/>
            <person name="Lucas S."/>
            <person name="Land M."/>
            <person name="Chen F."/>
            <person name="Bruce D."/>
            <person name="Goodwin L."/>
            <person name="Pitluck S."/>
            <person name="Ivanova N."/>
            <person name="Mavromatis K."/>
            <person name="Mikhailova N."/>
            <person name="Pati A."/>
            <person name="Chen A."/>
            <person name="Palaniappan K."/>
            <person name="Hauser L."/>
            <person name="Chang Y.J."/>
            <person name="Jeffries C.D."/>
            <person name="Munk C."/>
            <person name="Kiss H."/>
            <person name="Chain P."/>
            <person name="Han C."/>
            <person name="Brettin T."/>
            <person name="Detter J.C."/>
            <person name="Schuler E."/>
            <person name="Goker M."/>
            <person name="Rohde M."/>
            <person name="Bristow J."/>
            <person name="Eisen J.A."/>
            <person name="Markowitz V."/>
            <person name="Hugenholtz P."/>
            <person name="Kyrpides N.C."/>
            <person name="Klenk H.P."/>
        </authorList>
    </citation>
    <scope>NUCLEOTIDE SEQUENCE [LARGE SCALE GENOMIC DNA]</scope>
    <source>
        <strain evidence="3">ATCC 49802 / DSM 20745 / S 6022</strain>
    </source>
</reference>
<keyword evidence="1" id="KW-0472">Membrane</keyword>
<dbReference type="EMBL" id="CP001823">
    <property type="protein sequence ID" value="ACZ39481.1"/>
    <property type="molecule type" value="Genomic_DNA"/>
</dbReference>
<protein>
    <recommendedName>
        <fullName evidence="4">Cytochrome c oxidase subunit IIa</fullName>
    </recommendedName>
</protein>
<sequence>MANKGKPQAEHEEGGHPTGTLIILLIYLVVIIGLWGSVYLILLQRA</sequence>
<dbReference type="Proteomes" id="UP000002027">
    <property type="component" value="Chromosome 1"/>
</dbReference>
<keyword evidence="1" id="KW-1133">Transmembrane helix</keyword>
<evidence type="ECO:0000313" key="3">
    <source>
        <dbReference type="Proteomes" id="UP000002027"/>
    </source>
</evidence>
<gene>
    <name evidence="2" type="ordered locus">Sthe_2051</name>
</gene>
<dbReference type="InterPro" id="IPR012538">
    <property type="entry name" value="Cyt_c_oxidase_su2a"/>
</dbReference>
<evidence type="ECO:0000256" key="1">
    <source>
        <dbReference type="SAM" id="Phobius"/>
    </source>
</evidence>
<reference evidence="3" key="1">
    <citation type="submission" date="2009-11" db="EMBL/GenBank/DDBJ databases">
        <title>The complete chromosome 1 of Sphaerobacter thermophilus DSM 20745.</title>
        <authorList>
            <person name="Lucas S."/>
            <person name="Copeland A."/>
            <person name="Lapidus A."/>
            <person name="Glavina del Rio T."/>
            <person name="Dalin E."/>
            <person name="Tice H."/>
            <person name="Bruce D."/>
            <person name="Goodwin L."/>
            <person name="Pitluck S."/>
            <person name="Kyrpides N."/>
            <person name="Mavromatis K."/>
            <person name="Ivanova N."/>
            <person name="Mikhailova N."/>
            <person name="LaButti K.M."/>
            <person name="Clum A."/>
            <person name="Sun H.I."/>
            <person name="Brettin T."/>
            <person name="Detter J.C."/>
            <person name="Han C."/>
            <person name="Larimer F."/>
            <person name="Land M."/>
            <person name="Hauser L."/>
            <person name="Markowitz V."/>
            <person name="Cheng J.F."/>
            <person name="Hugenholtz P."/>
            <person name="Woyke T."/>
            <person name="Wu D."/>
            <person name="Steenblock K."/>
            <person name="Schneider S."/>
            <person name="Pukall R."/>
            <person name="Goeker M."/>
            <person name="Klenk H.P."/>
            <person name="Eisen J.A."/>
        </authorList>
    </citation>
    <scope>NUCLEOTIDE SEQUENCE [LARGE SCALE GENOMIC DNA]</scope>
    <source>
        <strain evidence="3">ATCC 49802 / DSM 20745 / S 6022</strain>
    </source>
</reference>
<dbReference type="InParanoid" id="D1C5S9"/>
<organism evidence="2 3">
    <name type="scientific">Sphaerobacter thermophilus (strain ATCC 49802 / DSM 20745 / KCCM 41009 / NCIMB 13125 / S 6022)</name>
    <dbReference type="NCBI Taxonomy" id="479434"/>
    <lineage>
        <taxon>Bacteria</taxon>
        <taxon>Pseudomonadati</taxon>
        <taxon>Thermomicrobiota</taxon>
        <taxon>Thermomicrobia</taxon>
        <taxon>Sphaerobacterales</taxon>
        <taxon>Sphaerobacterineae</taxon>
        <taxon>Sphaerobacteraceae</taxon>
        <taxon>Sphaerobacter</taxon>
    </lineage>
</organism>
<dbReference type="STRING" id="479434.Sthe_2051"/>
<keyword evidence="3" id="KW-1185">Reference proteome</keyword>
<dbReference type="HOGENOM" id="CLU_3189169_0_0_0"/>
<accession>D1C5S9</accession>
<keyword evidence="1" id="KW-0812">Transmembrane</keyword>
<evidence type="ECO:0008006" key="4">
    <source>
        <dbReference type="Google" id="ProtNLM"/>
    </source>
</evidence>
<proteinExistence type="predicted"/>
<name>D1C5S9_SPHTD</name>
<dbReference type="Pfam" id="PF08113">
    <property type="entry name" value="CoxIIa"/>
    <property type="match status" value="1"/>
</dbReference>
<dbReference type="RefSeq" id="WP_012872527.1">
    <property type="nucleotide sequence ID" value="NC_013523.1"/>
</dbReference>